<accession>A0A0D9VTV8</accession>
<name>A0A0D9VTV8_9ORYZ</name>
<keyword evidence="3" id="KW-1185">Reference proteome</keyword>
<reference evidence="3" key="2">
    <citation type="submission" date="2013-12" db="EMBL/GenBank/DDBJ databases">
        <authorList>
            <person name="Yu Y."/>
            <person name="Lee S."/>
            <person name="de Baynast K."/>
            <person name="Wissotski M."/>
            <person name="Liu L."/>
            <person name="Talag J."/>
            <person name="Goicoechea J."/>
            <person name="Angelova A."/>
            <person name="Jetty R."/>
            <person name="Kudrna D."/>
            <person name="Golser W."/>
            <person name="Rivera L."/>
            <person name="Zhang J."/>
            <person name="Wing R."/>
        </authorList>
    </citation>
    <scope>NUCLEOTIDE SEQUENCE</scope>
</reference>
<feature type="region of interest" description="Disordered" evidence="1">
    <location>
        <begin position="212"/>
        <end position="231"/>
    </location>
</feature>
<reference evidence="2 3" key="1">
    <citation type="submission" date="2012-08" db="EMBL/GenBank/DDBJ databases">
        <title>Oryza genome evolution.</title>
        <authorList>
            <person name="Wing R.A."/>
        </authorList>
    </citation>
    <scope>NUCLEOTIDE SEQUENCE</scope>
</reference>
<protein>
    <submittedName>
        <fullName evidence="2">Uncharacterized protein</fullName>
    </submittedName>
</protein>
<reference evidence="2" key="3">
    <citation type="submission" date="2015-04" db="UniProtKB">
        <authorList>
            <consortium name="EnsemblPlants"/>
        </authorList>
    </citation>
    <scope>IDENTIFICATION</scope>
</reference>
<dbReference type="AlphaFoldDB" id="A0A0D9VTV8"/>
<dbReference type="HOGENOM" id="CLU_088754_0_0_1"/>
<dbReference type="Gramene" id="LPERR03G14780.1">
    <property type="protein sequence ID" value="LPERR03G14780.1"/>
    <property type="gene ID" value="LPERR03G14780"/>
</dbReference>
<evidence type="ECO:0000313" key="3">
    <source>
        <dbReference type="Proteomes" id="UP000032180"/>
    </source>
</evidence>
<proteinExistence type="predicted"/>
<evidence type="ECO:0000313" key="2">
    <source>
        <dbReference type="EnsemblPlants" id="LPERR03G14780.1"/>
    </source>
</evidence>
<sequence>MLQQANFPQTPQYNIFVDQYSASQTSYRAELLIQGRNENEGDITVYGDGWSAISALDEAAYLAMGYLRHTLPELAEHFLHYPSHGQNGGAATFPGLVMPPDRYIRALYAELERARQRIATLDSAVEPHANFGFYTGEIVYGPNVTLAPGDYLPHPAGYYDRVVRRHRRMSMGFRRNYREVPDPILYNPTAAFGPESCVFHDGRAYRLVMTAPSSAPPTAGPSIPSSSTGNV</sequence>
<evidence type="ECO:0000256" key="1">
    <source>
        <dbReference type="SAM" id="MobiDB-lite"/>
    </source>
</evidence>
<dbReference type="Proteomes" id="UP000032180">
    <property type="component" value="Chromosome 3"/>
</dbReference>
<organism evidence="2 3">
    <name type="scientific">Leersia perrieri</name>
    <dbReference type="NCBI Taxonomy" id="77586"/>
    <lineage>
        <taxon>Eukaryota</taxon>
        <taxon>Viridiplantae</taxon>
        <taxon>Streptophyta</taxon>
        <taxon>Embryophyta</taxon>
        <taxon>Tracheophyta</taxon>
        <taxon>Spermatophyta</taxon>
        <taxon>Magnoliopsida</taxon>
        <taxon>Liliopsida</taxon>
        <taxon>Poales</taxon>
        <taxon>Poaceae</taxon>
        <taxon>BOP clade</taxon>
        <taxon>Oryzoideae</taxon>
        <taxon>Oryzeae</taxon>
        <taxon>Oryzinae</taxon>
        <taxon>Leersia</taxon>
    </lineage>
</organism>
<feature type="compositionally biased region" description="Low complexity" evidence="1">
    <location>
        <begin position="220"/>
        <end position="231"/>
    </location>
</feature>
<dbReference type="EnsemblPlants" id="LPERR03G14780.1">
    <property type="protein sequence ID" value="LPERR03G14780.1"/>
    <property type="gene ID" value="LPERR03G14780"/>
</dbReference>